<dbReference type="InterPro" id="IPR005467">
    <property type="entry name" value="His_kinase_dom"/>
</dbReference>
<reference evidence="8 9" key="1">
    <citation type="journal article" date="2017" name="Int. J. Syst. Evol. Microbiol.">
        <title>Arachidicoccus ginsenosidivorans sp. nov., with ginsenoside-converting activity isolated from ginseng cultivating soil.</title>
        <authorList>
            <person name="Siddiqi M.Z."/>
            <person name="Aslam Z."/>
            <person name="Im W.T."/>
        </authorList>
    </citation>
    <scope>NUCLEOTIDE SEQUENCE [LARGE SCALE GENOMIC DNA]</scope>
    <source>
        <strain evidence="8 9">Gsoil 809</strain>
    </source>
</reference>
<gene>
    <name evidence="8" type="ORF">FSB73_16910</name>
</gene>
<evidence type="ECO:0000256" key="1">
    <source>
        <dbReference type="ARBA" id="ARBA00022553"/>
    </source>
</evidence>
<name>A0A5B8VPQ0_9BACT</name>
<dbReference type="InterPro" id="IPR036890">
    <property type="entry name" value="HATPase_C_sf"/>
</dbReference>
<keyword evidence="4" id="KW-0418">Kinase</keyword>
<dbReference type="KEGG" id="agi:FSB73_16910"/>
<sequence length="246" mass="28144">MQAKEKNLDNFVHPKLQIENIKKTIKAISNSHDIHISYLGNFAKHDIKNAIQSMDSVLSTVEPENFTHGHISNLKGNLNIIRNTLNNFSQLIPYSKDRKFELKNLLIAIELLTRNELNKNKITFVQEYPKEIDIYLNLPFQSVLQMFNNLIINAIKALSYKANPIIKLSAFIDEDYLKIELLDNGEPIHENDFDKIFDFGYSTTGGSGIGLYHAKYLCTQFNGKIEAIRTNGAFSKIFKVNLPLIK</sequence>
<dbReference type="AlphaFoldDB" id="A0A5B8VPQ0"/>
<dbReference type="PANTHER" id="PTHR43065">
    <property type="entry name" value="SENSOR HISTIDINE KINASE"/>
    <property type="match status" value="1"/>
</dbReference>
<evidence type="ECO:0000256" key="5">
    <source>
        <dbReference type="ARBA" id="ARBA00022840"/>
    </source>
</evidence>
<evidence type="ECO:0000256" key="4">
    <source>
        <dbReference type="ARBA" id="ARBA00022777"/>
    </source>
</evidence>
<protein>
    <recommendedName>
        <fullName evidence="7">Histidine kinase domain-containing protein</fullName>
    </recommendedName>
</protein>
<feature type="domain" description="Histidine kinase" evidence="7">
    <location>
        <begin position="42"/>
        <end position="246"/>
    </location>
</feature>
<keyword evidence="1" id="KW-0597">Phosphoprotein</keyword>
<keyword evidence="2" id="KW-0808">Transferase</keyword>
<dbReference type="InterPro" id="IPR003594">
    <property type="entry name" value="HATPase_dom"/>
</dbReference>
<dbReference type="PANTHER" id="PTHR43065:SF10">
    <property type="entry name" value="PEROXIDE STRESS-ACTIVATED HISTIDINE KINASE MAK3"/>
    <property type="match status" value="1"/>
</dbReference>
<dbReference type="SMART" id="SM00387">
    <property type="entry name" value="HATPase_c"/>
    <property type="match status" value="1"/>
</dbReference>
<dbReference type="PROSITE" id="PS50109">
    <property type="entry name" value="HIS_KIN"/>
    <property type="match status" value="1"/>
</dbReference>
<evidence type="ECO:0000313" key="8">
    <source>
        <dbReference type="EMBL" id="QEC73111.1"/>
    </source>
</evidence>
<accession>A0A5B8VPQ0</accession>
<evidence type="ECO:0000313" key="9">
    <source>
        <dbReference type="Proteomes" id="UP000321291"/>
    </source>
</evidence>
<dbReference type="SUPFAM" id="SSF55874">
    <property type="entry name" value="ATPase domain of HSP90 chaperone/DNA topoisomerase II/histidine kinase"/>
    <property type="match status" value="1"/>
</dbReference>
<keyword evidence="6" id="KW-0902">Two-component regulatory system</keyword>
<evidence type="ECO:0000256" key="3">
    <source>
        <dbReference type="ARBA" id="ARBA00022741"/>
    </source>
</evidence>
<organism evidence="8 9">
    <name type="scientific">Arachidicoccus ginsenosidivorans</name>
    <dbReference type="NCBI Taxonomy" id="496057"/>
    <lineage>
        <taxon>Bacteria</taxon>
        <taxon>Pseudomonadati</taxon>
        <taxon>Bacteroidota</taxon>
        <taxon>Chitinophagia</taxon>
        <taxon>Chitinophagales</taxon>
        <taxon>Chitinophagaceae</taxon>
        <taxon>Arachidicoccus</taxon>
    </lineage>
</organism>
<keyword evidence="3" id="KW-0547">Nucleotide-binding</keyword>
<dbReference type="EMBL" id="CP042434">
    <property type="protein sequence ID" value="QEC73111.1"/>
    <property type="molecule type" value="Genomic_DNA"/>
</dbReference>
<dbReference type="GO" id="GO:0016301">
    <property type="term" value="F:kinase activity"/>
    <property type="evidence" value="ECO:0007669"/>
    <property type="project" value="UniProtKB-KW"/>
</dbReference>
<dbReference type="Pfam" id="PF02518">
    <property type="entry name" value="HATPase_c"/>
    <property type="match status" value="1"/>
</dbReference>
<keyword evidence="5" id="KW-0067">ATP-binding</keyword>
<dbReference type="GO" id="GO:0000160">
    <property type="term" value="P:phosphorelay signal transduction system"/>
    <property type="evidence" value="ECO:0007669"/>
    <property type="project" value="UniProtKB-KW"/>
</dbReference>
<proteinExistence type="predicted"/>
<dbReference type="Gene3D" id="3.30.565.10">
    <property type="entry name" value="Histidine kinase-like ATPase, C-terminal domain"/>
    <property type="match status" value="1"/>
</dbReference>
<dbReference type="OrthoDB" id="9124519at2"/>
<evidence type="ECO:0000256" key="2">
    <source>
        <dbReference type="ARBA" id="ARBA00022679"/>
    </source>
</evidence>
<dbReference type="Proteomes" id="UP000321291">
    <property type="component" value="Chromosome"/>
</dbReference>
<keyword evidence="9" id="KW-1185">Reference proteome</keyword>
<dbReference type="GO" id="GO:0005524">
    <property type="term" value="F:ATP binding"/>
    <property type="evidence" value="ECO:0007669"/>
    <property type="project" value="UniProtKB-KW"/>
</dbReference>
<dbReference type="CDD" id="cd00075">
    <property type="entry name" value="HATPase"/>
    <property type="match status" value="1"/>
</dbReference>
<evidence type="ECO:0000256" key="6">
    <source>
        <dbReference type="ARBA" id="ARBA00023012"/>
    </source>
</evidence>
<dbReference type="RefSeq" id="WP_146784847.1">
    <property type="nucleotide sequence ID" value="NZ_CP042434.1"/>
</dbReference>
<evidence type="ECO:0000259" key="7">
    <source>
        <dbReference type="PROSITE" id="PS50109"/>
    </source>
</evidence>